<dbReference type="Pfam" id="PF01272">
    <property type="entry name" value="GreA_GreB"/>
    <property type="match status" value="1"/>
</dbReference>
<evidence type="ECO:0000313" key="4">
    <source>
        <dbReference type="Proteomes" id="UP000070107"/>
    </source>
</evidence>
<dbReference type="Gene3D" id="3.10.50.30">
    <property type="entry name" value="Transcription elongation factor, GreA/GreB, C-terminal domain"/>
    <property type="match status" value="1"/>
</dbReference>
<reference evidence="3 4" key="1">
    <citation type="submission" date="2015-11" db="EMBL/GenBank/DDBJ databases">
        <title>Draft genome sequence of Paramesorhizobium deserti A-3-E, a strain highly resistant to diverse beta-lactam antibiotics.</title>
        <authorList>
            <person name="Lv R."/>
            <person name="Yang X."/>
            <person name="Fang N."/>
            <person name="Guo J."/>
            <person name="Luo X."/>
            <person name="Peng F."/>
            <person name="Yang R."/>
            <person name="Cui Y."/>
            <person name="Fang C."/>
            <person name="Song Y."/>
        </authorList>
    </citation>
    <scope>NUCLEOTIDE SEQUENCE [LARGE SCALE GENOMIC DNA]</scope>
    <source>
        <strain evidence="3 4">A-3-E</strain>
    </source>
</reference>
<dbReference type="InterPro" id="IPR001437">
    <property type="entry name" value="Tscrpt_elong_fac_GreA/B_C"/>
</dbReference>
<feature type="domain" description="Regulator of nucleoside diphosphate kinase N-terminal" evidence="2">
    <location>
        <begin position="11"/>
        <end position="51"/>
    </location>
</feature>
<dbReference type="InterPro" id="IPR029462">
    <property type="entry name" value="Rnk_N"/>
</dbReference>
<keyword evidence="3" id="KW-0808">Transferase</keyword>
<feature type="domain" description="Transcription elongation factor GreA/GreB C-terminal" evidence="1">
    <location>
        <begin position="57"/>
        <end position="132"/>
    </location>
</feature>
<evidence type="ECO:0000259" key="2">
    <source>
        <dbReference type="Pfam" id="PF14760"/>
    </source>
</evidence>
<gene>
    <name evidence="3" type="ORF">ATN84_11535</name>
</gene>
<evidence type="ECO:0000259" key="1">
    <source>
        <dbReference type="Pfam" id="PF01272"/>
    </source>
</evidence>
<dbReference type="PANTHER" id="PTHR30437">
    <property type="entry name" value="TRANSCRIPTION ELONGATION FACTOR GREA"/>
    <property type="match status" value="1"/>
</dbReference>
<name>A0A135HU11_9HYPH</name>
<dbReference type="Pfam" id="PF14760">
    <property type="entry name" value="Rnk_N"/>
    <property type="match status" value="1"/>
</dbReference>
<proteinExistence type="predicted"/>
<dbReference type="GO" id="GO:0032784">
    <property type="term" value="P:regulation of DNA-templated transcription elongation"/>
    <property type="evidence" value="ECO:0007669"/>
    <property type="project" value="InterPro"/>
</dbReference>
<dbReference type="Proteomes" id="UP000070107">
    <property type="component" value="Unassembled WGS sequence"/>
</dbReference>
<dbReference type="OrthoDB" id="192847at2"/>
<dbReference type="AlphaFoldDB" id="A0A135HU11"/>
<comment type="caution">
    <text evidence="3">The sequence shown here is derived from an EMBL/GenBank/DDBJ whole genome shotgun (WGS) entry which is preliminary data.</text>
</comment>
<dbReference type="GO" id="GO:0016301">
    <property type="term" value="F:kinase activity"/>
    <property type="evidence" value="ECO:0007669"/>
    <property type="project" value="UniProtKB-KW"/>
</dbReference>
<organism evidence="3 4">
    <name type="scientific">Paramesorhizobium deserti</name>
    <dbReference type="NCBI Taxonomy" id="1494590"/>
    <lineage>
        <taxon>Bacteria</taxon>
        <taxon>Pseudomonadati</taxon>
        <taxon>Pseudomonadota</taxon>
        <taxon>Alphaproteobacteria</taxon>
        <taxon>Hyphomicrobiales</taxon>
        <taxon>Phyllobacteriaceae</taxon>
        <taxon>Paramesorhizobium</taxon>
    </lineage>
</organism>
<dbReference type="PANTHER" id="PTHR30437:SF5">
    <property type="entry name" value="REGULATOR OF NUCLEOSIDE DIPHOSPHATE KINASE"/>
    <property type="match status" value="1"/>
</dbReference>
<dbReference type="GO" id="GO:0070063">
    <property type="term" value="F:RNA polymerase binding"/>
    <property type="evidence" value="ECO:0007669"/>
    <property type="project" value="InterPro"/>
</dbReference>
<dbReference type="STRING" id="1494590.ATN84_11535"/>
<keyword evidence="4" id="KW-1185">Reference proteome</keyword>
<dbReference type="SUPFAM" id="SSF54534">
    <property type="entry name" value="FKBP-like"/>
    <property type="match status" value="1"/>
</dbReference>
<accession>A0A135HU11</accession>
<dbReference type="GO" id="GO:0006354">
    <property type="term" value="P:DNA-templated transcription elongation"/>
    <property type="evidence" value="ECO:0007669"/>
    <property type="project" value="TreeGrafter"/>
</dbReference>
<evidence type="ECO:0000313" key="3">
    <source>
        <dbReference type="EMBL" id="KXF76668.1"/>
    </source>
</evidence>
<dbReference type="InterPro" id="IPR036953">
    <property type="entry name" value="GreA/GreB_C_sf"/>
</dbReference>
<dbReference type="InterPro" id="IPR023459">
    <property type="entry name" value="Tscrpt_elong_fac_GreA/B_fam"/>
</dbReference>
<dbReference type="EMBL" id="LNTU01000023">
    <property type="protein sequence ID" value="KXF76668.1"/>
    <property type="molecule type" value="Genomic_DNA"/>
</dbReference>
<dbReference type="GO" id="GO:0003677">
    <property type="term" value="F:DNA binding"/>
    <property type="evidence" value="ECO:0007669"/>
    <property type="project" value="InterPro"/>
</dbReference>
<dbReference type="RefSeq" id="WP_068882239.1">
    <property type="nucleotide sequence ID" value="NZ_LNTU01000023.1"/>
</dbReference>
<dbReference type="Gene3D" id="1.10.286.20">
    <property type="match status" value="1"/>
</dbReference>
<sequence length="145" mass="15675">MTQSKKSSRKPRIIVSDIDHKRLINLAADAYDRFPEAAEELQIELDRARIVPAASVPADVVRMGSTVAFRSDSAQQRRVTLVFPGEADIAQNRISILTPIGAALIGLSTGQSIAWTARDGRKHELTVVSVEQPSPVTGAMVPESS</sequence>
<keyword evidence="3" id="KW-0418">Kinase</keyword>
<dbReference type="NCBIfam" id="NF004396">
    <property type="entry name" value="PRK05753.1"/>
    <property type="match status" value="1"/>
</dbReference>
<protein>
    <submittedName>
        <fullName evidence="3">Nucleoside diphosphate kinase regulator</fullName>
    </submittedName>
</protein>